<accession>A0A431WV00</accession>
<keyword evidence="1" id="KW-1133">Transmembrane helix</keyword>
<evidence type="ECO:0000256" key="1">
    <source>
        <dbReference type="SAM" id="Phobius"/>
    </source>
</evidence>
<dbReference type="AlphaFoldDB" id="A0A431WV00"/>
<feature type="domain" description="Integrase DNA-binding" evidence="2">
    <location>
        <begin position="92"/>
        <end position="132"/>
    </location>
</feature>
<name>A0A431WV00_9GAMM</name>
<organism evidence="3 4">
    <name type="scientific">Shewanella canadensis</name>
    <dbReference type="NCBI Taxonomy" id="271096"/>
    <lineage>
        <taxon>Bacteria</taxon>
        <taxon>Pseudomonadati</taxon>
        <taxon>Pseudomonadota</taxon>
        <taxon>Gammaproteobacteria</taxon>
        <taxon>Alteromonadales</taxon>
        <taxon>Shewanellaceae</taxon>
        <taxon>Shewanella</taxon>
    </lineage>
</organism>
<dbReference type="Gene3D" id="3.30.160.390">
    <property type="entry name" value="Integrase, DNA-binding domain"/>
    <property type="match status" value="1"/>
</dbReference>
<gene>
    <name evidence="3" type="ORF">EKG38_08575</name>
</gene>
<keyword evidence="1" id="KW-0812">Transmembrane</keyword>
<protein>
    <submittedName>
        <fullName evidence="3">DUF4102 domain-containing protein</fullName>
    </submittedName>
</protein>
<dbReference type="Pfam" id="PF13356">
    <property type="entry name" value="Arm-DNA-bind_3"/>
    <property type="match status" value="1"/>
</dbReference>
<keyword evidence="4" id="KW-1185">Reference proteome</keyword>
<comment type="caution">
    <text evidence="3">The sequence shown here is derived from an EMBL/GenBank/DDBJ whole genome shotgun (WGS) entry which is preliminary data.</text>
</comment>
<dbReference type="InterPro" id="IPR038488">
    <property type="entry name" value="Integrase_DNA-bd_sf"/>
</dbReference>
<dbReference type="Proteomes" id="UP000267448">
    <property type="component" value="Unassembled WGS sequence"/>
</dbReference>
<dbReference type="OrthoDB" id="9795573at2"/>
<evidence type="ECO:0000313" key="3">
    <source>
        <dbReference type="EMBL" id="RTR38979.1"/>
    </source>
</evidence>
<proteinExistence type="predicted"/>
<keyword evidence="1" id="KW-0472">Membrane</keyword>
<dbReference type="EMBL" id="RXNU01000004">
    <property type="protein sequence ID" value="RTR38979.1"/>
    <property type="molecule type" value="Genomic_DNA"/>
</dbReference>
<sequence>MLILINFYNPYFSWAYIILMFLVPCSLFLVPCSLFLVPCSLLVAWIALGILSCVSLKGGVVMAENKLTAAKINKLRKEIKGEATINRIGVRTTSPKQLTFGRYPDLSVAEARKKRDNCRQWLAEGSDPAIELKLGEAKTPKPISLWDAVNYWIENYAIDNRKNVLINEQQLDKWIPDKV</sequence>
<feature type="transmembrane region" description="Helical" evidence="1">
    <location>
        <begin position="12"/>
        <end position="36"/>
    </location>
</feature>
<reference evidence="3 4" key="1">
    <citation type="submission" date="2018-12" db="EMBL/GenBank/DDBJ databases">
        <authorList>
            <person name="Yu L."/>
        </authorList>
    </citation>
    <scope>NUCLEOTIDE SEQUENCE [LARGE SCALE GENOMIC DNA]</scope>
    <source>
        <strain evidence="3 4">HAW-EB2</strain>
    </source>
</reference>
<evidence type="ECO:0000313" key="4">
    <source>
        <dbReference type="Proteomes" id="UP000267448"/>
    </source>
</evidence>
<evidence type="ECO:0000259" key="2">
    <source>
        <dbReference type="Pfam" id="PF13356"/>
    </source>
</evidence>
<dbReference type="InterPro" id="IPR025166">
    <property type="entry name" value="Integrase_DNA_bind_dom"/>
</dbReference>
<feature type="transmembrane region" description="Helical" evidence="1">
    <location>
        <begin position="42"/>
        <end position="63"/>
    </location>
</feature>